<accession>A0A1F2PA39</accession>
<dbReference type="FunFam" id="3.20.20.70:FF:000030">
    <property type="entry name" value="Nicotinate-nucleotide pyrophosphorylase, carboxylating"/>
    <property type="match status" value="1"/>
</dbReference>
<dbReference type="GO" id="GO:0005737">
    <property type="term" value="C:cytoplasm"/>
    <property type="evidence" value="ECO:0007669"/>
    <property type="project" value="TreeGrafter"/>
</dbReference>
<dbReference type="PIRSF" id="PIRSF006250">
    <property type="entry name" value="NadC_ModD"/>
    <property type="match status" value="1"/>
</dbReference>
<dbReference type="SUPFAM" id="SSF54675">
    <property type="entry name" value="Nicotinate/Quinolinate PRTase N-terminal domain-like"/>
    <property type="match status" value="1"/>
</dbReference>
<dbReference type="CDD" id="cd01572">
    <property type="entry name" value="QPRTase"/>
    <property type="match status" value="1"/>
</dbReference>
<comment type="subunit">
    <text evidence="6">Hexamer formed by 3 homodimers.</text>
</comment>
<feature type="binding site" evidence="7">
    <location>
        <position position="146"/>
    </location>
    <ligand>
        <name>substrate</name>
    </ligand>
</feature>
<feature type="binding site" evidence="7">
    <location>
        <position position="205"/>
    </location>
    <ligand>
        <name>substrate</name>
    </ligand>
</feature>
<evidence type="ECO:0000256" key="1">
    <source>
        <dbReference type="ARBA" id="ARBA00004893"/>
    </source>
</evidence>
<dbReference type="GO" id="GO:0009435">
    <property type="term" value="P:NAD+ biosynthetic process"/>
    <property type="evidence" value="ECO:0007669"/>
    <property type="project" value="UniProtKB-UniPathway"/>
</dbReference>
<comment type="caution">
    <text evidence="10">The sequence shown here is derived from an EMBL/GenBank/DDBJ whole genome shotgun (WGS) entry which is preliminary data.</text>
</comment>
<dbReference type="Gene3D" id="3.90.1170.20">
    <property type="entry name" value="Quinolinate phosphoribosyl transferase, N-terminal domain"/>
    <property type="match status" value="1"/>
</dbReference>
<comment type="pathway">
    <text evidence="1 6">Cofactor biosynthesis; NAD(+) biosynthesis; nicotinate D-ribonucleotide from quinolinate: step 1/1.</text>
</comment>
<comment type="catalytic activity">
    <reaction evidence="6">
        <text>nicotinate beta-D-ribonucleotide + CO2 + diphosphate = quinolinate + 5-phospho-alpha-D-ribose 1-diphosphate + 2 H(+)</text>
        <dbReference type="Rhea" id="RHEA:12733"/>
        <dbReference type="ChEBI" id="CHEBI:15378"/>
        <dbReference type="ChEBI" id="CHEBI:16526"/>
        <dbReference type="ChEBI" id="CHEBI:29959"/>
        <dbReference type="ChEBI" id="CHEBI:33019"/>
        <dbReference type="ChEBI" id="CHEBI:57502"/>
        <dbReference type="ChEBI" id="CHEBI:58017"/>
        <dbReference type="EC" id="2.4.2.19"/>
    </reaction>
</comment>
<feature type="binding site" evidence="7">
    <location>
        <begin position="122"/>
        <end position="124"/>
    </location>
    <ligand>
        <name>substrate</name>
    </ligand>
</feature>
<dbReference type="EC" id="2.4.2.19" evidence="6"/>
<dbReference type="UniPathway" id="UPA00253">
    <property type="reaction ID" value="UER00331"/>
</dbReference>
<evidence type="ECO:0000256" key="4">
    <source>
        <dbReference type="ARBA" id="ARBA00022676"/>
    </source>
</evidence>
<dbReference type="GO" id="GO:0034213">
    <property type="term" value="P:quinolinate catabolic process"/>
    <property type="evidence" value="ECO:0007669"/>
    <property type="project" value="TreeGrafter"/>
</dbReference>
<evidence type="ECO:0000313" key="11">
    <source>
        <dbReference type="Proteomes" id="UP000186940"/>
    </source>
</evidence>
<dbReference type="InterPro" id="IPR037128">
    <property type="entry name" value="Quinolinate_PRibosylTase_N_sf"/>
</dbReference>
<feature type="binding site" evidence="7">
    <location>
        <begin position="233"/>
        <end position="235"/>
    </location>
    <ligand>
        <name>substrate</name>
    </ligand>
</feature>
<reference evidence="10" key="1">
    <citation type="submission" date="2016-05" db="EMBL/GenBank/DDBJ databases">
        <title>Microbial consortia oxidize butane by reversing methanogenesis.</title>
        <authorList>
            <person name="Laso-Perez R."/>
            <person name="Richter M."/>
            <person name="Wegener G."/>
            <person name="Musat F."/>
        </authorList>
    </citation>
    <scope>NUCLEOTIDE SEQUENCE [LARGE SCALE GENOMIC DNA]</scope>
    <source>
        <strain evidence="10">BOX2</strain>
    </source>
</reference>
<feature type="domain" description="Quinolinate phosphoribosyl transferase N-terminal" evidence="9">
    <location>
        <begin position="26"/>
        <end position="101"/>
    </location>
</feature>
<dbReference type="Pfam" id="PF01729">
    <property type="entry name" value="QRPTase_C"/>
    <property type="match status" value="1"/>
</dbReference>
<dbReference type="GO" id="GO:0004514">
    <property type="term" value="F:nicotinate-nucleotide diphosphorylase (carboxylating) activity"/>
    <property type="evidence" value="ECO:0007669"/>
    <property type="project" value="UniProtKB-EC"/>
</dbReference>
<evidence type="ECO:0000256" key="3">
    <source>
        <dbReference type="ARBA" id="ARBA00022642"/>
    </source>
</evidence>
<dbReference type="PANTHER" id="PTHR32179:SF3">
    <property type="entry name" value="NICOTINATE-NUCLEOTIDE PYROPHOSPHORYLASE [CARBOXYLATING]"/>
    <property type="match status" value="1"/>
</dbReference>
<keyword evidence="5 6" id="KW-0808">Transferase</keyword>
<evidence type="ECO:0000259" key="8">
    <source>
        <dbReference type="Pfam" id="PF01729"/>
    </source>
</evidence>
<dbReference type="SUPFAM" id="SSF51690">
    <property type="entry name" value="Nicotinate/Quinolinate PRTase C-terminal domain-like"/>
    <property type="match status" value="1"/>
</dbReference>
<keyword evidence="11" id="KW-1185">Reference proteome</keyword>
<comment type="function">
    <text evidence="6">Involved in the catabolism of quinolinic acid (QA).</text>
</comment>
<feature type="binding site" evidence="7">
    <location>
        <position position="156"/>
    </location>
    <ligand>
        <name>substrate</name>
    </ligand>
</feature>
<dbReference type="InterPro" id="IPR036068">
    <property type="entry name" value="Nicotinate_pribotase-like_C"/>
</dbReference>
<dbReference type="PANTHER" id="PTHR32179">
    <property type="entry name" value="NICOTINATE-NUCLEOTIDE PYROPHOSPHORYLASE [CARBOXYLATING]"/>
    <property type="match status" value="1"/>
</dbReference>
<evidence type="ECO:0000256" key="2">
    <source>
        <dbReference type="ARBA" id="ARBA00009400"/>
    </source>
</evidence>
<evidence type="ECO:0000313" key="10">
    <source>
        <dbReference type="EMBL" id="OFV68239.1"/>
    </source>
</evidence>
<dbReference type="STRING" id="1838285.SCAL_000879"/>
<keyword evidence="4 6" id="KW-0328">Glycosyltransferase</keyword>
<dbReference type="NCBIfam" id="TIGR00078">
    <property type="entry name" value="nadC"/>
    <property type="match status" value="1"/>
</dbReference>
<gene>
    <name evidence="10" type="ORF">SCAL_000879</name>
</gene>
<proteinExistence type="inferred from homology"/>
<dbReference type="EMBL" id="LYOS01000002">
    <property type="protein sequence ID" value="OFV68239.1"/>
    <property type="molecule type" value="Genomic_DNA"/>
</dbReference>
<feature type="binding site" evidence="7">
    <location>
        <position position="91"/>
    </location>
    <ligand>
        <name>substrate</name>
    </ligand>
</feature>
<comment type="similarity">
    <text evidence="2 6">Belongs to the NadC/ModD family.</text>
</comment>
<dbReference type="InterPro" id="IPR013785">
    <property type="entry name" value="Aldolase_TIM"/>
</dbReference>
<evidence type="ECO:0000259" key="9">
    <source>
        <dbReference type="Pfam" id="PF02749"/>
    </source>
</evidence>
<dbReference type="Gene3D" id="3.20.20.70">
    <property type="entry name" value="Aldolase class I"/>
    <property type="match status" value="1"/>
</dbReference>
<evidence type="ECO:0000256" key="5">
    <source>
        <dbReference type="ARBA" id="ARBA00022679"/>
    </source>
</evidence>
<keyword evidence="3 6" id="KW-0662">Pyridine nucleotide biosynthesis</keyword>
<feature type="domain" description="Quinolinate phosphoribosyl transferase C-terminal" evidence="8">
    <location>
        <begin position="103"/>
        <end position="269"/>
    </location>
</feature>
<dbReference type="AlphaFoldDB" id="A0A1F2PA39"/>
<dbReference type="Pfam" id="PF02749">
    <property type="entry name" value="QRPTase_N"/>
    <property type="match status" value="1"/>
</dbReference>
<feature type="binding site" evidence="7">
    <location>
        <begin position="254"/>
        <end position="256"/>
    </location>
    <ligand>
        <name>substrate</name>
    </ligand>
</feature>
<name>A0A1F2PA39_9EURY</name>
<dbReference type="InterPro" id="IPR002638">
    <property type="entry name" value="Quinolinate_PRibosylTrfase_C"/>
</dbReference>
<dbReference type="InterPro" id="IPR004393">
    <property type="entry name" value="NadC"/>
</dbReference>
<protein>
    <recommendedName>
        <fullName evidence="6">Nicotinate-nucleotide pyrophosphorylase [carboxylating]</fullName>
        <ecNumber evidence="6">2.4.2.19</ecNumber>
    </recommendedName>
    <alternativeName>
        <fullName evidence="6">Quinolinate phosphoribosyltransferase [decarboxylating]</fullName>
    </alternativeName>
</protein>
<evidence type="ECO:0000256" key="6">
    <source>
        <dbReference type="PIRNR" id="PIRNR006250"/>
    </source>
</evidence>
<organism evidence="10 11">
    <name type="scientific">Candidatus Syntropharchaeum caldarium</name>
    <dbReference type="NCBI Taxonomy" id="1838285"/>
    <lineage>
        <taxon>Archaea</taxon>
        <taxon>Methanobacteriati</taxon>
        <taxon>Methanobacteriota</taxon>
        <taxon>Stenosarchaea group</taxon>
        <taxon>Methanomicrobia</taxon>
        <taxon>Methanosarcinales</taxon>
        <taxon>ANME-2 cluster</taxon>
        <taxon>Candidatus Syntropharchaeum</taxon>
    </lineage>
</organism>
<sequence>MRGDICMKALIERFIEEDLSGYIEFLPEIEARAVVTVRENGVISGISDAIAVFEYFGVSARTWFEDGNRITKGDLILEAEGDARGILKAERLSLNILGRMSGIATLTARFVERAGGVKIAGTRKTTPGFRIFEKRAIIAGGGDPHRFNLADMVMIKENHISLFGLERAIELGKQASFTKKVEVEVSAPEDAVRAAELGADVIMFDNMPPDKIRETMAMLEARGLRDHILFEASGGITLENITEYAESGVDIISVGAITHHAPWLDFSLKIV</sequence>
<evidence type="ECO:0000256" key="7">
    <source>
        <dbReference type="PIRSR" id="PIRSR006250-1"/>
    </source>
</evidence>
<dbReference type="InterPro" id="IPR022412">
    <property type="entry name" value="Quinolinate_PRibosylTrfase_N"/>
</dbReference>
<dbReference type="Proteomes" id="UP000186940">
    <property type="component" value="Unassembled WGS sequence"/>
</dbReference>
<dbReference type="InterPro" id="IPR027277">
    <property type="entry name" value="NadC/ModD"/>
</dbReference>
<dbReference type="PATRIC" id="fig|1838285.3.peg.888"/>
<feature type="binding site" evidence="7">
    <location>
        <position position="184"/>
    </location>
    <ligand>
        <name>substrate</name>
    </ligand>
</feature>